<sequence>MQFVVALFAAFSLCFVSGSPLPDDGKAGEPEKTVKPAQYVLRRLDLPSTLTPEKKLAIVAELLRRRRSEVQKSAESKESMSTAAHQILRALDISKLTPDQKRILAARIGLLRRRRSAETSKSQVKEPAALSASSDLEDLDGADTYGFGAAALPFLGLYGLGLGGLGVGLGPLAFTGLFG</sequence>
<dbReference type="EMBL" id="AP028912">
    <property type="protein sequence ID" value="BES92968.1"/>
    <property type="molecule type" value="Genomic_DNA"/>
</dbReference>
<evidence type="ECO:0008006" key="4">
    <source>
        <dbReference type="Google" id="ProtNLM"/>
    </source>
</evidence>
<organism evidence="2 3">
    <name type="scientific">Nesidiocoris tenuis</name>
    <dbReference type="NCBI Taxonomy" id="355587"/>
    <lineage>
        <taxon>Eukaryota</taxon>
        <taxon>Metazoa</taxon>
        <taxon>Ecdysozoa</taxon>
        <taxon>Arthropoda</taxon>
        <taxon>Hexapoda</taxon>
        <taxon>Insecta</taxon>
        <taxon>Pterygota</taxon>
        <taxon>Neoptera</taxon>
        <taxon>Paraneoptera</taxon>
        <taxon>Hemiptera</taxon>
        <taxon>Heteroptera</taxon>
        <taxon>Panheteroptera</taxon>
        <taxon>Cimicomorpha</taxon>
        <taxon>Miridae</taxon>
        <taxon>Dicyphina</taxon>
        <taxon>Nesidiocoris</taxon>
    </lineage>
</organism>
<proteinExistence type="predicted"/>
<keyword evidence="3" id="KW-1185">Reference proteome</keyword>
<keyword evidence="1" id="KW-0732">Signal</keyword>
<feature type="chain" id="PRO_5047082478" description="Corticotropin-releasing factor domain-containing protein" evidence="1">
    <location>
        <begin position="19"/>
        <end position="179"/>
    </location>
</feature>
<accession>A0ABN7AL69</accession>
<evidence type="ECO:0000313" key="3">
    <source>
        <dbReference type="Proteomes" id="UP001307889"/>
    </source>
</evidence>
<evidence type="ECO:0000313" key="2">
    <source>
        <dbReference type="EMBL" id="BES92968.1"/>
    </source>
</evidence>
<feature type="signal peptide" evidence="1">
    <location>
        <begin position="1"/>
        <end position="18"/>
    </location>
</feature>
<name>A0ABN7AL69_9HEMI</name>
<gene>
    <name evidence="2" type="ORF">NTJ_05777</name>
</gene>
<evidence type="ECO:0000256" key="1">
    <source>
        <dbReference type="SAM" id="SignalP"/>
    </source>
</evidence>
<reference evidence="2 3" key="1">
    <citation type="submission" date="2023-09" db="EMBL/GenBank/DDBJ databases">
        <title>Nesidiocoris tenuis whole genome shotgun sequence.</title>
        <authorList>
            <person name="Shibata T."/>
            <person name="Shimoda M."/>
            <person name="Kobayashi T."/>
            <person name="Uehara T."/>
        </authorList>
    </citation>
    <scope>NUCLEOTIDE SEQUENCE [LARGE SCALE GENOMIC DNA]</scope>
    <source>
        <strain evidence="2 3">Japan</strain>
    </source>
</reference>
<protein>
    <recommendedName>
        <fullName evidence="4">Corticotropin-releasing factor domain-containing protein</fullName>
    </recommendedName>
</protein>
<dbReference type="Proteomes" id="UP001307889">
    <property type="component" value="Chromosome 4"/>
</dbReference>